<feature type="compositionally biased region" description="Low complexity" evidence="1">
    <location>
        <begin position="332"/>
        <end position="344"/>
    </location>
</feature>
<feature type="compositionally biased region" description="Polar residues" evidence="1">
    <location>
        <begin position="811"/>
        <end position="821"/>
    </location>
</feature>
<feature type="region of interest" description="Disordered" evidence="1">
    <location>
        <begin position="412"/>
        <end position="433"/>
    </location>
</feature>
<accession>A0ABY7FAS4</accession>
<organism evidence="2 3">
    <name type="scientific">Mya arenaria</name>
    <name type="common">Soft-shell clam</name>
    <dbReference type="NCBI Taxonomy" id="6604"/>
    <lineage>
        <taxon>Eukaryota</taxon>
        <taxon>Metazoa</taxon>
        <taxon>Spiralia</taxon>
        <taxon>Lophotrochozoa</taxon>
        <taxon>Mollusca</taxon>
        <taxon>Bivalvia</taxon>
        <taxon>Autobranchia</taxon>
        <taxon>Heteroconchia</taxon>
        <taxon>Euheterodonta</taxon>
        <taxon>Imparidentia</taxon>
        <taxon>Neoheterodontei</taxon>
        <taxon>Myida</taxon>
        <taxon>Myoidea</taxon>
        <taxon>Myidae</taxon>
        <taxon>Mya</taxon>
    </lineage>
</organism>
<dbReference type="Proteomes" id="UP001164746">
    <property type="component" value="Chromosome 11"/>
</dbReference>
<evidence type="ECO:0000313" key="3">
    <source>
        <dbReference type="Proteomes" id="UP001164746"/>
    </source>
</evidence>
<dbReference type="SUPFAM" id="SSF69322">
    <property type="entry name" value="Tricorn protease domain 2"/>
    <property type="match status" value="1"/>
</dbReference>
<protein>
    <submittedName>
        <fullName evidence="2">BIRC6-like protein</fullName>
    </submittedName>
</protein>
<evidence type="ECO:0000313" key="2">
    <source>
        <dbReference type="EMBL" id="WAR19278.1"/>
    </source>
</evidence>
<feature type="region of interest" description="Disordered" evidence="1">
    <location>
        <begin position="780"/>
        <end position="821"/>
    </location>
</feature>
<evidence type="ECO:0000256" key="1">
    <source>
        <dbReference type="SAM" id="MobiDB-lite"/>
    </source>
</evidence>
<dbReference type="SUPFAM" id="SSF57924">
    <property type="entry name" value="Inhibitor of apoptosis (IAP) repeat"/>
    <property type="match status" value="1"/>
</dbReference>
<proteinExistence type="predicted"/>
<feature type="region of interest" description="Disordered" evidence="1">
    <location>
        <begin position="313"/>
        <end position="389"/>
    </location>
</feature>
<keyword evidence="3" id="KW-1185">Reference proteome</keyword>
<gene>
    <name evidence="2" type="ORF">MAR_001116</name>
</gene>
<feature type="compositionally biased region" description="Polar residues" evidence="1">
    <location>
        <begin position="526"/>
        <end position="547"/>
    </location>
</feature>
<name>A0ABY7FAS4_MYAAR</name>
<feature type="compositionally biased region" description="Basic residues" evidence="1">
    <location>
        <begin position="422"/>
        <end position="433"/>
    </location>
</feature>
<dbReference type="EMBL" id="CP111022">
    <property type="protein sequence ID" value="WAR19278.1"/>
    <property type="molecule type" value="Genomic_DNA"/>
</dbReference>
<feature type="region of interest" description="Disordered" evidence="1">
    <location>
        <begin position="578"/>
        <end position="604"/>
    </location>
</feature>
<feature type="region of interest" description="Disordered" evidence="1">
    <location>
        <begin position="525"/>
        <end position="547"/>
    </location>
</feature>
<feature type="compositionally biased region" description="Basic and acidic residues" evidence="1">
    <location>
        <begin position="313"/>
        <end position="323"/>
    </location>
</feature>
<reference evidence="2" key="1">
    <citation type="submission" date="2022-11" db="EMBL/GenBank/DDBJ databases">
        <title>Centuries of genome instability and evolution in soft-shell clam transmissible cancer (bioRxiv).</title>
        <authorList>
            <person name="Hart S.F.M."/>
            <person name="Yonemitsu M.A."/>
            <person name="Giersch R.M."/>
            <person name="Beal B.F."/>
            <person name="Arriagada G."/>
            <person name="Davis B.W."/>
            <person name="Ostrander E.A."/>
            <person name="Goff S.P."/>
            <person name="Metzger M.J."/>
        </authorList>
    </citation>
    <scope>NUCLEOTIDE SEQUENCE</scope>
    <source>
        <strain evidence="2">MELC-2E11</strain>
        <tissue evidence="2">Siphon/mantle</tissue>
    </source>
</reference>
<sequence>MASAGKHQWFVGEDGCIPIEEPACNVTYHLALNSIIVTTEEPAIKIYDVTSGSVLQKSDLSAGAGERVNTVYLPEKNRMVFCNSQAIGVRHDLQGVLLADTALQMPLLSHDKNVRLELPLAEASQFLKSVLGADLPCNNETSAVTTELQKQIEQVKEATRGNHKTAKGLSIASAVADRLGYLLPSNEESLTCGGGQVERWALPDPMAQAGFYHQPNMSGDDRALCFTCNGEHTQNVPLSVTYATQPALPHSTTGENITCMSSTISEDYVATSTHHGNVVIWNLKHKLKRHCQFVLDPTETVVAVKTGLLVDRQDIDPTDEGHSMVDSLEITSPSQSQSQPALSSTDNVDAKVGVTSSVSFSMGEDGTATQQGLQEVPLNDKSETVNESGAFTRPNEDVEVTSMCIVEKPEPDILDNQPARRGSGKKHGQARVKKRPIQPSLICGVSLRCPKFNSNCDDRTADVQSDVLLMNKVNESKSGETSPQIITDNELAHSESDSDILASQTNFLPFLLVVAVREETTRKISKQPSMDSLKPSTSSSNMIPNLTSMSMNQPDWTMLDMYDMDPDVQIVKVVPGPKGALSTSSPTEGISKVEEMDTNSSPSVNFPESAIKRFSGPQAGNVLQCVAMPVDLQQENLQVSYDCDTHYATLEETPVVVRHVDACDLGIKTVYVLPAEVCERTEDEEVIMCEDEIYVPAPSVTSLQSGCGWGSDLFGQLAVIYKSGRMSILNVPDLSLLANIELTGEEKFVDVTFCSGIDRLCACTSHGKLYFYQVSEDVPDQSDSAVEGDLTPTSDMPDPLGTCEGSRSDDPNQSPRNSVSEMLAKQQVSFESLSQLYQLTQFENLMPRFTATVPPCWTEMQQEQQQRRHPQHLQHQGEATQHTRTFKLQPDSTTWDEHLFEIVLPRVCCVGHLDVKFTINPLCPLTPDIQMTLLKQNINSIGRQSKSDSTPVDSKINFHISPPPAAQEAANSAEAAVNNIVCGPVNISDCLDLSGNGGLVTLTSPQLLMARPRAFLLHIKGFPSKYVEEKGTAEKTKDLKKKRLLAEKKTIKSLLHSYTTSSAKAKIENLRGCDWLSEVSITIRKTRKTNIYKERHQRNCMVEQTSFHESLLSVVALDEGSLLTGVSPDHDRDEVYPDIHPAKVATDYPGMFHSGVEIHCP</sequence>
<dbReference type="Gene3D" id="1.10.1170.10">
    <property type="entry name" value="Inhibitor Of Apoptosis Protein (2mihbC-IAP-1), Chain A"/>
    <property type="match status" value="1"/>
</dbReference>